<keyword evidence="9" id="KW-1185">Reference proteome</keyword>
<dbReference type="PROSITE" id="PS51085">
    <property type="entry name" value="2FE2S_FER_2"/>
    <property type="match status" value="1"/>
</dbReference>
<evidence type="ECO:0000256" key="6">
    <source>
        <dbReference type="ARBA" id="ARBA00034078"/>
    </source>
</evidence>
<comment type="cofactor">
    <cofactor evidence="6">
        <name>[2Fe-2S] cluster</name>
        <dbReference type="ChEBI" id="CHEBI:190135"/>
    </cofactor>
</comment>
<dbReference type="InterPro" id="IPR036010">
    <property type="entry name" value="2Fe-2S_ferredoxin-like_sf"/>
</dbReference>
<evidence type="ECO:0000259" key="7">
    <source>
        <dbReference type="PROSITE" id="PS51085"/>
    </source>
</evidence>
<keyword evidence="2" id="KW-0001">2Fe-2S</keyword>
<feature type="domain" description="2Fe-2S ferredoxin-type" evidence="7">
    <location>
        <begin position="18"/>
        <end position="120"/>
    </location>
</feature>
<dbReference type="GO" id="GO:0140647">
    <property type="term" value="P:P450-containing electron transport chain"/>
    <property type="evidence" value="ECO:0007669"/>
    <property type="project" value="InterPro"/>
</dbReference>
<keyword evidence="5" id="KW-0411">Iron-sulfur</keyword>
<evidence type="ECO:0000313" key="9">
    <source>
        <dbReference type="Proteomes" id="UP000001693"/>
    </source>
</evidence>
<protein>
    <submittedName>
        <fullName evidence="8">Ferredoxin, 2Fe-2S type, ISC system</fullName>
    </submittedName>
</protein>
<evidence type="ECO:0000256" key="2">
    <source>
        <dbReference type="ARBA" id="ARBA00022714"/>
    </source>
</evidence>
<dbReference type="PANTHER" id="PTHR23426">
    <property type="entry name" value="FERREDOXIN/ADRENODOXIN"/>
    <property type="match status" value="1"/>
</dbReference>
<dbReference type="eggNOG" id="COG0633">
    <property type="taxonomic scope" value="Bacteria"/>
</dbReference>
<dbReference type="PRINTS" id="PR00355">
    <property type="entry name" value="ADRENODOXIN"/>
</dbReference>
<proteinExistence type="inferred from homology"/>
<dbReference type="CDD" id="cd00207">
    <property type="entry name" value="fer2"/>
    <property type="match status" value="1"/>
</dbReference>
<reference evidence="8 9" key="1">
    <citation type="submission" date="2008-03" db="EMBL/GenBank/DDBJ databases">
        <title>Complete sequence of Leptothrix cholodnii SP-6.</title>
        <authorList>
            <consortium name="US DOE Joint Genome Institute"/>
            <person name="Copeland A."/>
            <person name="Lucas S."/>
            <person name="Lapidus A."/>
            <person name="Glavina del Rio T."/>
            <person name="Dalin E."/>
            <person name="Tice H."/>
            <person name="Bruce D."/>
            <person name="Goodwin L."/>
            <person name="Pitluck S."/>
            <person name="Chertkov O."/>
            <person name="Brettin T."/>
            <person name="Detter J.C."/>
            <person name="Han C."/>
            <person name="Kuske C.R."/>
            <person name="Schmutz J."/>
            <person name="Larimer F."/>
            <person name="Land M."/>
            <person name="Hauser L."/>
            <person name="Kyrpides N."/>
            <person name="Lykidis A."/>
            <person name="Emerson D."/>
            <person name="Richardson P."/>
        </authorList>
    </citation>
    <scope>NUCLEOTIDE SEQUENCE [LARGE SCALE GENOMIC DNA]</scope>
    <source>
        <strain evidence="9">ATCC 51168 / LMG 8142 / SP-6</strain>
    </source>
</reference>
<dbReference type="GO" id="GO:0009055">
    <property type="term" value="F:electron transfer activity"/>
    <property type="evidence" value="ECO:0007669"/>
    <property type="project" value="TreeGrafter"/>
</dbReference>
<evidence type="ECO:0000256" key="5">
    <source>
        <dbReference type="ARBA" id="ARBA00023014"/>
    </source>
</evidence>
<dbReference type="InterPro" id="IPR012675">
    <property type="entry name" value="Beta-grasp_dom_sf"/>
</dbReference>
<dbReference type="HOGENOM" id="CLU_082632_5_2_4"/>
<organism evidence="8 9">
    <name type="scientific">Leptothrix cholodnii (strain ATCC 51168 / LMG 8142 / SP-6)</name>
    <name type="common">Leptothrix discophora (strain SP-6)</name>
    <dbReference type="NCBI Taxonomy" id="395495"/>
    <lineage>
        <taxon>Bacteria</taxon>
        <taxon>Pseudomonadati</taxon>
        <taxon>Pseudomonadota</taxon>
        <taxon>Betaproteobacteria</taxon>
        <taxon>Burkholderiales</taxon>
        <taxon>Sphaerotilaceae</taxon>
        <taxon>Leptothrix</taxon>
    </lineage>
</organism>
<dbReference type="OrthoDB" id="9793027at2"/>
<dbReference type="SUPFAM" id="SSF54292">
    <property type="entry name" value="2Fe-2S ferredoxin-like"/>
    <property type="match status" value="1"/>
</dbReference>
<sequence>MSAAETFASPAKPIKPPTTVKLLPHPELCPQGLAFEARAGRKLVDALLEHGVAIEHACEKVGACATCHVHVRAGGEHLEPADDEEEDQLDAAWGLDGQSRLSCCVKVRGPALVIELPRYTKNHAREK</sequence>
<dbReference type="InterPro" id="IPR001055">
    <property type="entry name" value="Adrenodoxin-like"/>
</dbReference>
<dbReference type="PANTHER" id="PTHR23426:SF65">
    <property type="entry name" value="FERREDOXIN-2, MITOCHONDRIAL"/>
    <property type="match status" value="1"/>
</dbReference>
<dbReference type="GO" id="GO:0051537">
    <property type="term" value="F:2 iron, 2 sulfur cluster binding"/>
    <property type="evidence" value="ECO:0007669"/>
    <property type="project" value="UniProtKB-KW"/>
</dbReference>
<dbReference type="Pfam" id="PF00111">
    <property type="entry name" value="Fer2"/>
    <property type="match status" value="1"/>
</dbReference>
<name>B1Y706_LEPCP</name>
<gene>
    <name evidence="8" type="ordered locus">Lcho_1365</name>
</gene>
<dbReference type="Proteomes" id="UP000001693">
    <property type="component" value="Chromosome"/>
</dbReference>
<dbReference type="STRING" id="395495.Lcho_1365"/>
<dbReference type="RefSeq" id="WP_012346395.1">
    <property type="nucleotide sequence ID" value="NC_010524.1"/>
</dbReference>
<dbReference type="KEGG" id="lch:Lcho_1365"/>
<accession>B1Y706</accession>
<dbReference type="EMBL" id="CP001013">
    <property type="protein sequence ID" value="ACB33633.1"/>
    <property type="molecule type" value="Genomic_DNA"/>
</dbReference>
<keyword evidence="4" id="KW-0408">Iron</keyword>
<comment type="similarity">
    <text evidence="1">Belongs to the adrenodoxin/putidaredoxin family.</text>
</comment>
<dbReference type="GO" id="GO:0046872">
    <property type="term" value="F:metal ion binding"/>
    <property type="evidence" value="ECO:0007669"/>
    <property type="project" value="UniProtKB-KW"/>
</dbReference>
<evidence type="ECO:0000313" key="8">
    <source>
        <dbReference type="EMBL" id="ACB33633.1"/>
    </source>
</evidence>
<keyword evidence="3" id="KW-0479">Metal-binding</keyword>
<dbReference type="InterPro" id="IPR001041">
    <property type="entry name" value="2Fe-2S_ferredoxin-type"/>
</dbReference>
<evidence type="ECO:0000256" key="1">
    <source>
        <dbReference type="ARBA" id="ARBA00010914"/>
    </source>
</evidence>
<evidence type="ECO:0000256" key="4">
    <source>
        <dbReference type="ARBA" id="ARBA00023004"/>
    </source>
</evidence>
<evidence type="ECO:0000256" key="3">
    <source>
        <dbReference type="ARBA" id="ARBA00022723"/>
    </source>
</evidence>
<dbReference type="Gene3D" id="3.10.20.30">
    <property type="match status" value="1"/>
</dbReference>
<dbReference type="AlphaFoldDB" id="B1Y706"/>